<dbReference type="PROSITE" id="PS50835">
    <property type="entry name" value="IG_LIKE"/>
    <property type="match status" value="5"/>
</dbReference>
<dbReference type="PROSITE" id="PS50853">
    <property type="entry name" value="FN3"/>
    <property type="match status" value="3"/>
</dbReference>
<evidence type="ECO:0000256" key="8">
    <source>
        <dbReference type="SAM" id="Phobius"/>
    </source>
</evidence>
<feature type="region of interest" description="Disordered" evidence="7">
    <location>
        <begin position="1048"/>
        <end position="1085"/>
    </location>
</feature>
<evidence type="ECO:0000313" key="12">
    <source>
        <dbReference type="Proteomes" id="UP000752171"/>
    </source>
</evidence>
<comment type="similarity">
    <text evidence="1">Belongs to the immunoglobulin superfamily. DCC family.</text>
</comment>
<protein>
    <submittedName>
        <fullName evidence="11">Cell adhesion molecule</fullName>
    </submittedName>
</protein>
<feature type="compositionally biased region" description="Pro residues" evidence="7">
    <location>
        <begin position="675"/>
        <end position="687"/>
    </location>
</feature>
<feature type="domain" description="Ig-like" evidence="9">
    <location>
        <begin position="316"/>
        <end position="400"/>
    </location>
</feature>
<dbReference type="SMART" id="SM00408">
    <property type="entry name" value="IGc2"/>
    <property type="match status" value="5"/>
</dbReference>
<dbReference type="CDD" id="cd00063">
    <property type="entry name" value="FN3"/>
    <property type="match status" value="3"/>
</dbReference>
<dbReference type="InterPro" id="IPR007110">
    <property type="entry name" value="Ig-like_dom"/>
</dbReference>
<dbReference type="SMART" id="SM00060">
    <property type="entry name" value="FN3"/>
    <property type="match status" value="3"/>
</dbReference>
<feature type="domain" description="Fibronectin type-III" evidence="10">
    <location>
        <begin position="713"/>
        <end position="808"/>
    </location>
</feature>
<evidence type="ECO:0000256" key="4">
    <source>
        <dbReference type="ARBA" id="ARBA00023157"/>
    </source>
</evidence>
<keyword evidence="8" id="KW-0812">Transmembrane</keyword>
<evidence type="ECO:0000256" key="7">
    <source>
        <dbReference type="SAM" id="MobiDB-lite"/>
    </source>
</evidence>
<evidence type="ECO:0000259" key="10">
    <source>
        <dbReference type="PROSITE" id="PS50853"/>
    </source>
</evidence>
<feature type="domain" description="Ig-like" evidence="9">
    <location>
        <begin position="224"/>
        <end position="311"/>
    </location>
</feature>
<keyword evidence="3" id="KW-0677">Repeat</keyword>
<accession>A0A8T2LWX4</accession>
<keyword evidence="8" id="KW-1133">Transmembrane helix</keyword>
<dbReference type="Proteomes" id="UP000752171">
    <property type="component" value="Unassembled WGS sequence"/>
</dbReference>
<sequence>MDDSGLRGLKVLSTLLCVYHALLFNCPIVLSLSFRTQPVSVVQKHGGAVTLHCVARPASASLTWLFQGQPLQPGTLPGIRVQPGSLSLSSLQPQHTGSYQCVAQSETGAVTSRQARVTIADIEEFEETHRRTLAVKAGGTAVIQCPLPQSNPPALPRYRIRGKWIEESTGEYLILPSGNLQIVSVSSEHQGMYKCGAYNPISRESRVEAHGTKLIVKDSDGSSPVGIIYPVNPVSLTVEQNTSLVLECVVSGSPAPVARWTKEGQDLQLSPRMQLHSNLRLSEVRAGDGGNYSCTVQREDGEMVSVSYTLSVLVSASVSKGPSDQSVPSGSSVRFTCASRGNPPPKITWLFNSSPVLPSSHVQISDSALSISSVSAQDQGVYQCLLDNEIGSAQSAARLTVQSGATSLPVILSPPESGVYAEGEPVTLSCNASGQPLPVIRWYNSDGPIATHPSLLLQAPRGKAPHPGDAPAHLTMSRPGSSSLYIQAMTAAHAGEYVCEASNELGTVRAQALLTMEPQSSSTVAMEVQPTVHPVQSDEGEESFLHMGDSEALGPPTERTNDKPTPEAPIIYSPPQTHKPNTYDLEWRAGQNWGSPINAYFVKYRKVDDMGNVVGSWHTVRVPGSEKSLTLTDLDPSSLYEVLMVARSTAGEGQPAMLTFRTGKERSSPANKSPIKPPVIPQPGNPPEVKPVTTHFGVVIHDRDSSRSAVPEAPDRPTVSMGTESSVYVTWIPRANGGSPITAFRVEYKKGRNGDWAIADDNISPLKLSVEVRNLEPGTTYRFRVVAMNNYGESPHSATSRPYHVVQTSTPISNRPVSGPHISSTDAVSDTQIMVRWTYTPSSNNNTPIQGFYIYYRPTDSDNDGDYKKDIVEGDKHWHMIGQLQSETSYDIKMQCFNNAGESDYSNVMICETKVRQHAAAPSQRTLTPPDSYSPESPTSASMVLYLTVGCVLGAMVLILLFFIIMCLWRNRQQQNMHKYDPTGYLYPPSEMNGHVLDYSTLQGSGRVNGGAHSGCGHGGHVMPQGCHHFHHKLPNGMTLLNGSGPLYPAGHPHSHDTPLPHSTEDYEHPHPHPHSHHLHNGGGMYTALPQTDSCDCMNCQNFCNNNRCYKKANGNFSGTLPLMHHMAPCQLDGLEMVPLNHGSPRCRGEDSPQLRGNSDQEVCDDPGEHTVLAHIHHQSRVSVDVEVEPVVEQRDLTEPEEPEQFEDLDGPVVCWESLGLPDLDCKEKPAWISTPSLSGDLIQPTAQKI</sequence>
<dbReference type="AlphaFoldDB" id="A0A8T2LWX4"/>
<feature type="region of interest" description="Disordered" evidence="7">
    <location>
        <begin position="549"/>
        <end position="577"/>
    </location>
</feature>
<dbReference type="PANTHER" id="PTHR44170:SF1">
    <property type="entry name" value="CELL ADHESION MOLECULE-RELATED_DOWN-REGULATED BY ONCOGENES"/>
    <property type="match status" value="1"/>
</dbReference>
<feature type="region of interest" description="Disordered" evidence="7">
    <location>
        <begin position="662"/>
        <end position="687"/>
    </location>
</feature>
<dbReference type="PANTHER" id="PTHR44170">
    <property type="entry name" value="PROTEIN SIDEKICK"/>
    <property type="match status" value="1"/>
</dbReference>
<keyword evidence="4" id="KW-1015">Disulfide bond</keyword>
<feature type="domain" description="Ig-like" evidence="9">
    <location>
        <begin position="409"/>
        <end position="515"/>
    </location>
</feature>
<evidence type="ECO:0000256" key="5">
    <source>
        <dbReference type="ARBA" id="ARBA00023180"/>
    </source>
</evidence>
<dbReference type="GO" id="GO:0098609">
    <property type="term" value="P:cell-cell adhesion"/>
    <property type="evidence" value="ECO:0007669"/>
    <property type="project" value="TreeGrafter"/>
</dbReference>
<dbReference type="InterPro" id="IPR003599">
    <property type="entry name" value="Ig_sub"/>
</dbReference>
<keyword evidence="2" id="KW-0732">Signal</keyword>
<keyword evidence="8" id="KW-0472">Membrane</keyword>
<evidence type="ECO:0000256" key="6">
    <source>
        <dbReference type="ARBA" id="ARBA00023319"/>
    </source>
</evidence>
<reference evidence="11 12" key="1">
    <citation type="submission" date="2021-07" db="EMBL/GenBank/DDBJ databases">
        <authorList>
            <person name="Imarazene B."/>
            <person name="Zahm M."/>
            <person name="Klopp C."/>
            <person name="Cabau C."/>
            <person name="Beille S."/>
            <person name="Jouanno E."/>
            <person name="Castinel A."/>
            <person name="Lluch J."/>
            <person name="Gil L."/>
            <person name="Kuchtly C."/>
            <person name="Lopez Roques C."/>
            <person name="Donnadieu C."/>
            <person name="Parrinello H."/>
            <person name="Journot L."/>
            <person name="Du K."/>
            <person name="Schartl M."/>
            <person name="Retaux S."/>
            <person name="Guiguen Y."/>
        </authorList>
    </citation>
    <scope>NUCLEOTIDE SEQUENCE [LARGE SCALE GENOMIC DNA]</scope>
    <source>
        <strain evidence="11">Pach_M1</strain>
        <tissue evidence="11">Testis</tissue>
    </source>
</reference>
<name>A0A8T2LWX4_ASTMX</name>
<dbReference type="InterPro" id="IPR003598">
    <property type="entry name" value="Ig_sub2"/>
</dbReference>
<dbReference type="FunFam" id="2.60.40.10:FF:000205">
    <property type="entry name" value="Cell adhesion associated, oncogene regulated"/>
    <property type="match status" value="1"/>
</dbReference>
<dbReference type="InterPro" id="IPR013098">
    <property type="entry name" value="Ig_I-set"/>
</dbReference>
<feature type="transmembrane region" description="Helical" evidence="8">
    <location>
        <begin position="943"/>
        <end position="969"/>
    </location>
</feature>
<proteinExistence type="inferred from homology"/>
<dbReference type="GO" id="GO:0007399">
    <property type="term" value="P:nervous system development"/>
    <property type="evidence" value="ECO:0007669"/>
    <property type="project" value="TreeGrafter"/>
</dbReference>
<evidence type="ECO:0000313" key="11">
    <source>
        <dbReference type="EMBL" id="KAG9273311.1"/>
    </source>
</evidence>
<keyword evidence="6" id="KW-0393">Immunoglobulin domain</keyword>
<keyword evidence="5" id="KW-0325">Glycoprotein</keyword>
<evidence type="ECO:0000256" key="1">
    <source>
        <dbReference type="ARBA" id="ARBA00009588"/>
    </source>
</evidence>
<dbReference type="InterPro" id="IPR003961">
    <property type="entry name" value="FN3_dom"/>
</dbReference>
<feature type="compositionally biased region" description="Basic and acidic residues" evidence="7">
    <location>
        <begin position="1054"/>
        <end position="1071"/>
    </location>
</feature>
<dbReference type="Pfam" id="PF00041">
    <property type="entry name" value="fn3"/>
    <property type="match status" value="3"/>
</dbReference>
<dbReference type="OrthoDB" id="9998697at2759"/>
<dbReference type="SMART" id="SM00409">
    <property type="entry name" value="IG"/>
    <property type="match status" value="5"/>
</dbReference>
<feature type="domain" description="Fibronectin type-III" evidence="10">
    <location>
        <begin position="816"/>
        <end position="916"/>
    </location>
</feature>
<dbReference type="Pfam" id="PF13927">
    <property type="entry name" value="Ig_3"/>
    <property type="match status" value="2"/>
</dbReference>
<dbReference type="SUPFAM" id="SSF48726">
    <property type="entry name" value="Immunoglobulin"/>
    <property type="match status" value="5"/>
</dbReference>
<gene>
    <name evidence="11" type="primary">CDON</name>
    <name evidence="11" type="ORF">AMEX_G12421</name>
</gene>
<dbReference type="PRINTS" id="PR01832">
    <property type="entry name" value="VEGFRECEPTOR"/>
</dbReference>
<dbReference type="EMBL" id="JAICCE010000009">
    <property type="protein sequence ID" value="KAG9273311.1"/>
    <property type="molecule type" value="Genomic_DNA"/>
</dbReference>
<dbReference type="InterPro" id="IPR013783">
    <property type="entry name" value="Ig-like_fold"/>
</dbReference>
<dbReference type="InterPro" id="IPR036116">
    <property type="entry name" value="FN3_sf"/>
</dbReference>
<feature type="domain" description="Fibronectin type-III" evidence="10">
    <location>
        <begin position="565"/>
        <end position="666"/>
    </location>
</feature>
<organism evidence="11 12">
    <name type="scientific">Astyanax mexicanus</name>
    <name type="common">Blind cave fish</name>
    <name type="synonym">Astyanax fasciatus mexicanus</name>
    <dbReference type="NCBI Taxonomy" id="7994"/>
    <lineage>
        <taxon>Eukaryota</taxon>
        <taxon>Metazoa</taxon>
        <taxon>Chordata</taxon>
        <taxon>Craniata</taxon>
        <taxon>Vertebrata</taxon>
        <taxon>Euteleostomi</taxon>
        <taxon>Actinopterygii</taxon>
        <taxon>Neopterygii</taxon>
        <taxon>Teleostei</taxon>
        <taxon>Ostariophysi</taxon>
        <taxon>Characiformes</taxon>
        <taxon>Characoidei</taxon>
        <taxon>Acestrorhamphidae</taxon>
        <taxon>Acestrorhamphinae</taxon>
        <taxon>Astyanax</taxon>
    </lineage>
</organism>
<comment type="caution">
    <text evidence="11">The sequence shown here is derived from an EMBL/GenBank/DDBJ whole genome shotgun (WGS) entry which is preliminary data.</text>
</comment>
<evidence type="ECO:0000259" key="9">
    <source>
        <dbReference type="PROSITE" id="PS50835"/>
    </source>
</evidence>
<dbReference type="InterPro" id="IPR036179">
    <property type="entry name" value="Ig-like_dom_sf"/>
</dbReference>
<dbReference type="SUPFAM" id="SSF49265">
    <property type="entry name" value="Fibronectin type III"/>
    <property type="match status" value="2"/>
</dbReference>
<feature type="domain" description="Ig-like" evidence="9">
    <location>
        <begin position="27"/>
        <end position="118"/>
    </location>
</feature>
<dbReference type="FunFam" id="2.60.40.10:FF:000299">
    <property type="entry name" value="protogenin isoform X2"/>
    <property type="match status" value="1"/>
</dbReference>
<evidence type="ECO:0000256" key="2">
    <source>
        <dbReference type="ARBA" id="ARBA00022729"/>
    </source>
</evidence>
<dbReference type="Gene3D" id="2.60.40.10">
    <property type="entry name" value="Immunoglobulins"/>
    <property type="match status" value="8"/>
</dbReference>
<dbReference type="Pfam" id="PF07679">
    <property type="entry name" value="I-set"/>
    <property type="match status" value="2"/>
</dbReference>
<evidence type="ECO:0000256" key="3">
    <source>
        <dbReference type="ARBA" id="ARBA00022737"/>
    </source>
</evidence>
<feature type="domain" description="Ig-like" evidence="9">
    <location>
        <begin position="123"/>
        <end position="208"/>
    </location>
</feature>